<feature type="compositionally biased region" description="Polar residues" evidence="1">
    <location>
        <begin position="356"/>
        <end position="368"/>
    </location>
</feature>
<feature type="compositionally biased region" description="Pro residues" evidence="1">
    <location>
        <begin position="288"/>
        <end position="304"/>
    </location>
</feature>
<feature type="compositionally biased region" description="Polar residues" evidence="1">
    <location>
        <begin position="273"/>
        <end position="283"/>
    </location>
</feature>
<reference evidence="2 3" key="2">
    <citation type="submission" date="2018-03" db="EMBL/GenBank/DDBJ databases">
        <title>The ancient ancestry and fast evolution of plastids.</title>
        <authorList>
            <person name="Moore K.R."/>
            <person name="Magnabosco C."/>
            <person name="Momper L."/>
            <person name="Gold D.A."/>
            <person name="Bosak T."/>
            <person name="Fournier G.P."/>
        </authorList>
    </citation>
    <scope>NUCLEOTIDE SEQUENCE [LARGE SCALE GENOMIC DNA]</scope>
    <source>
        <strain evidence="2 3">ULC007</strain>
    </source>
</reference>
<feature type="compositionally biased region" description="Low complexity" evidence="1">
    <location>
        <begin position="253"/>
        <end position="265"/>
    </location>
</feature>
<organism evidence="2 3">
    <name type="scientific">Phormidesmis priestleyi ULC007</name>
    <dbReference type="NCBI Taxonomy" id="1920490"/>
    <lineage>
        <taxon>Bacteria</taxon>
        <taxon>Bacillati</taxon>
        <taxon>Cyanobacteriota</taxon>
        <taxon>Cyanophyceae</taxon>
        <taxon>Leptolyngbyales</taxon>
        <taxon>Leptolyngbyaceae</taxon>
        <taxon>Phormidesmis</taxon>
    </lineage>
</organism>
<dbReference type="RefSeq" id="WP_073069755.1">
    <property type="nucleotide sequence ID" value="NZ_MPPI01000003.1"/>
</dbReference>
<evidence type="ECO:0000313" key="3">
    <source>
        <dbReference type="Proteomes" id="UP000238634"/>
    </source>
</evidence>
<feature type="region of interest" description="Disordered" evidence="1">
    <location>
        <begin position="224"/>
        <end position="368"/>
    </location>
</feature>
<sequence>MSFSNSVTRRYTPPTCTLAISAKDSPLSRWMGRSMLKHLRFKLSFDDPRVSDDHWVTVQGDRTQLESLSQVVTAYVQQFLNQSITLLNAAHRAENEVNPSLNSAIASTLSVMSRPTLSDANLGSETNPAKISIQPSGILSHELFLGTLATPESGASIRLSAVQLADLASALDDYAADVTALPNLNRPAWAKTSPQWTSLAATALIAFGLTASVLRLLDRPAPNQTVATGSQGASSSDQRLAVQPLPSSPSPSPLATLPTAPPLTSIPNPPAPSINQTTPSTGTLPKITVPPAPANSVPVEPPPGAITIQPAPSGDRPDVYPVSPIPGSRSEGNAKIRSAPNPSAASQSAGERTAIAPSSTSRALSKDSTAFDTIPQVAEVRQFFQKRWKVRPELTEKLEYSVTLNADGSILNVEPLSQVAGDYIDRTGMPPWNEPFVSPIKGGGSAVIRVVLSPNGSVQTFLQSANGQ</sequence>
<dbReference type="EMBL" id="PVWG01000015">
    <property type="protein sequence ID" value="PSB18705.1"/>
    <property type="molecule type" value="Genomic_DNA"/>
</dbReference>
<dbReference type="Pfam" id="PF14233">
    <property type="entry name" value="DUF4335"/>
    <property type="match status" value="1"/>
</dbReference>
<dbReference type="STRING" id="1920490.GCA_001895925_03086"/>
<evidence type="ECO:0000313" key="2">
    <source>
        <dbReference type="EMBL" id="PSB18705.1"/>
    </source>
</evidence>
<protein>
    <submittedName>
        <fullName evidence="2">DUF4335 domain-containing protein</fullName>
    </submittedName>
</protein>
<dbReference type="InterPro" id="IPR025569">
    <property type="entry name" value="DUF4335"/>
</dbReference>
<dbReference type="AlphaFoldDB" id="A0A2T1DE01"/>
<dbReference type="OrthoDB" id="425813at2"/>
<feature type="compositionally biased region" description="Polar residues" evidence="1">
    <location>
        <begin position="224"/>
        <end position="238"/>
    </location>
</feature>
<evidence type="ECO:0000256" key="1">
    <source>
        <dbReference type="SAM" id="MobiDB-lite"/>
    </source>
</evidence>
<name>A0A2T1DE01_9CYAN</name>
<proteinExistence type="predicted"/>
<keyword evidence="3" id="KW-1185">Reference proteome</keyword>
<comment type="caution">
    <text evidence="2">The sequence shown here is derived from an EMBL/GenBank/DDBJ whole genome shotgun (WGS) entry which is preliminary data.</text>
</comment>
<accession>A0A2T1DE01</accession>
<feature type="compositionally biased region" description="Low complexity" evidence="1">
    <location>
        <begin position="338"/>
        <end position="349"/>
    </location>
</feature>
<gene>
    <name evidence="2" type="ORF">C7B65_14385</name>
</gene>
<dbReference type="Proteomes" id="UP000238634">
    <property type="component" value="Unassembled WGS sequence"/>
</dbReference>
<reference evidence="2 3" key="1">
    <citation type="submission" date="2018-02" db="EMBL/GenBank/DDBJ databases">
        <authorList>
            <person name="Cohen D.B."/>
            <person name="Kent A.D."/>
        </authorList>
    </citation>
    <scope>NUCLEOTIDE SEQUENCE [LARGE SCALE GENOMIC DNA]</scope>
    <source>
        <strain evidence="2 3">ULC007</strain>
    </source>
</reference>